<evidence type="ECO:0000256" key="5">
    <source>
        <dbReference type="ARBA" id="ARBA00022723"/>
    </source>
</evidence>
<dbReference type="GO" id="GO:0098574">
    <property type="term" value="C:cytoplasmic side of lysosomal membrane"/>
    <property type="evidence" value="ECO:0007669"/>
    <property type="project" value="TreeGrafter"/>
</dbReference>
<dbReference type="InterPro" id="IPR037519">
    <property type="entry name" value="LITAF_fam"/>
</dbReference>
<evidence type="ECO:0000259" key="10">
    <source>
        <dbReference type="PROSITE" id="PS51837"/>
    </source>
</evidence>
<evidence type="ECO:0000256" key="6">
    <source>
        <dbReference type="ARBA" id="ARBA00022833"/>
    </source>
</evidence>
<dbReference type="AlphaFoldDB" id="A0A8S4ATC7"/>
<keyword evidence="9" id="KW-1133">Transmembrane helix</keyword>
<accession>A0A8S4ATC7</accession>
<evidence type="ECO:0000256" key="9">
    <source>
        <dbReference type="SAM" id="Phobius"/>
    </source>
</evidence>
<evidence type="ECO:0000256" key="1">
    <source>
        <dbReference type="ARBA" id="ARBA00004125"/>
    </source>
</evidence>
<evidence type="ECO:0000256" key="8">
    <source>
        <dbReference type="SAM" id="MobiDB-lite"/>
    </source>
</evidence>
<feature type="domain" description="LITAF" evidence="10">
    <location>
        <begin position="58"/>
        <end position="141"/>
    </location>
</feature>
<dbReference type="GO" id="GO:0098560">
    <property type="term" value="C:cytoplasmic side of late endosome membrane"/>
    <property type="evidence" value="ECO:0007669"/>
    <property type="project" value="TreeGrafter"/>
</dbReference>
<organism evidence="11 12">
    <name type="scientific">Menidia menidia</name>
    <name type="common">Atlantic silverside</name>
    <dbReference type="NCBI Taxonomy" id="238744"/>
    <lineage>
        <taxon>Eukaryota</taxon>
        <taxon>Metazoa</taxon>
        <taxon>Chordata</taxon>
        <taxon>Craniata</taxon>
        <taxon>Vertebrata</taxon>
        <taxon>Euteleostomi</taxon>
        <taxon>Actinopterygii</taxon>
        <taxon>Neopterygii</taxon>
        <taxon>Teleostei</taxon>
        <taxon>Neoteleostei</taxon>
        <taxon>Acanthomorphata</taxon>
        <taxon>Ovalentaria</taxon>
        <taxon>Atherinomorphae</taxon>
        <taxon>Atheriniformes</taxon>
        <taxon>Atherinopsidae</taxon>
        <taxon>Menidiinae</taxon>
        <taxon>Menidia</taxon>
    </lineage>
</organism>
<dbReference type="GO" id="GO:0005634">
    <property type="term" value="C:nucleus"/>
    <property type="evidence" value="ECO:0007669"/>
    <property type="project" value="TreeGrafter"/>
</dbReference>
<feature type="transmembrane region" description="Helical" evidence="9">
    <location>
        <begin position="95"/>
        <end position="119"/>
    </location>
</feature>
<gene>
    <name evidence="11" type="ORF">MMEN_LOCUS8711</name>
</gene>
<proteinExistence type="inferred from homology"/>
<keyword evidence="9" id="KW-0812">Transmembrane</keyword>
<dbReference type="PANTHER" id="PTHR23292:SF48">
    <property type="entry name" value="LIPOPOLYSACCHARIDE-INDUCED TUMOR NECROSIS FACTOR-ALPHA FACTOR HOMOLOG-RELATED"/>
    <property type="match status" value="1"/>
</dbReference>
<evidence type="ECO:0000256" key="3">
    <source>
        <dbReference type="ARBA" id="ARBA00004630"/>
    </source>
</evidence>
<keyword evidence="7 9" id="KW-0472">Membrane</keyword>
<comment type="similarity">
    <text evidence="4">Belongs to the CDIP1/LITAF family.</text>
</comment>
<comment type="caution">
    <text evidence="11">The sequence shown here is derived from an EMBL/GenBank/DDBJ whole genome shotgun (WGS) entry which is preliminary data.</text>
</comment>
<dbReference type="InterPro" id="IPR006629">
    <property type="entry name" value="LITAF"/>
</dbReference>
<evidence type="ECO:0000256" key="2">
    <source>
        <dbReference type="ARBA" id="ARBA00004414"/>
    </source>
</evidence>
<name>A0A8S4ATC7_9TELE</name>
<evidence type="ECO:0000256" key="7">
    <source>
        <dbReference type="ARBA" id="ARBA00023136"/>
    </source>
</evidence>
<keyword evidence="5" id="KW-0479">Metal-binding</keyword>
<comment type="subcellular location">
    <subcellularLocation>
        <location evidence="1">Endosome membrane</location>
        <topology evidence="1">Peripheral membrane protein</topology>
        <orientation evidence="1">Cytoplasmic side</orientation>
    </subcellularLocation>
    <subcellularLocation>
        <location evidence="2">Late endosome membrane</location>
    </subcellularLocation>
    <subcellularLocation>
        <location evidence="3">Lysosome membrane</location>
        <topology evidence="3">Peripheral membrane protein</topology>
        <orientation evidence="3">Cytoplasmic side</orientation>
    </subcellularLocation>
</comment>
<evidence type="ECO:0000313" key="12">
    <source>
        <dbReference type="Proteomes" id="UP000677803"/>
    </source>
</evidence>
<dbReference type="EMBL" id="CAJRST010008890">
    <property type="protein sequence ID" value="CAG5897672.1"/>
    <property type="molecule type" value="Genomic_DNA"/>
</dbReference>
<feature type="region of interest" description="Disordered" evidence="8">
    <location>
        <begin position="1"/>
        <end position="25"/>
    </location>
</feature>
<reference evidence="11" key="1">
    <citation type="submission" date="2021-05" db="EMBL/GenBank/DDBJ databases">
        <authorList>
            <person name="Tigano A."/>
        </authorList>
    </citation>
    <scope>NUCLEOTIDE SEQUENCE</scope>
</reference>
<keyword evidence="6" id="KW-0862">Zinc</keyword>
<dbReference type="GO" id="GO:0008270">
    <property type="term" value="F:zinc ion binding"/>
    <property type="evidence" value="ECO:0007669"/>
    <property type="project" value="TreeGrafter"/>
</dbReference>
<dbReference type="Proteomes" id="UP000677803">
    <property type="component" value="Unassembled WGS sequence"/>
</dbReference>
<dbReference type="PROSITE" id="PS51837">
    <property type="entry name" value="LITAF"/>
    <property type="match status" value="1"/>
</dbReference>
<sequence length="142" mass="15308">MEKGYPSQEAAPPYPGPPVNYGGTFPQPGMYPQPGYPPATPQAGYQGGFAPAPMAPVSTVTHVTVTPALQEVPAQTVCQFCQQSVVTSTEHIPGLLAWAICGGLTIIGCWLCCCIPFCLDSCKDVEHRCPKCQNVIYRYKRM</sequence>
<dbReference type="OrthoDB" id="4713066at2759"/>
<evidence type="ECO:0000256" key="4">
    <source>
        <dbReference type="ARBA" id="ARBA00005975"/>
    </source>
</evidence>
<evidence type="ECO:0000313" key="11">
    <source>
        <dbReference type="EMBL" id="CAG5897672.1"/>
    </source>
</evidence>
<protein>
    <submittedName>
        <fullName evidence="11">(Atlantic silverside) hypothetical protein</fullName>
    </submittedName>
</protein>
<dbReference type="PANTHER" id="PTHR23292">
    <property type="entry name" value="LIPOPOLYSACCHARIDE-INDUCED TUMOR NECROSIS FACTOR-ALPHA FACTOR"/>
    <property type="match status" value="1"/>
</dbReference>
<dbReference type="Pfam" id="PF10601">
    <property type="entry name" value="zf-LITAF-like"/>
    <property type="match status" value="1"/>
</dbReference>
<dbReference type="SMART" id="SM00714">
    <property type="entry name" value="LITAF"/>
    <property type="match status" value="1"/>
</dbReference>
<keyword evidence="12" id="KW-1185">Reference proteome</keyword>